<dbReference type="EMBL" id="GEBQ01021580">
    <property type="protein sequence ID" value="JAT18397.1"/>
    <property type="molecule type" value="Transcribed_RNA"/>
</dbReference>
<name>A0A1B6L3X6_9HEMI</name>
<gene>
    <name evidence="2" type="ORF">g.11285</name>
</gene>
<accession>A0A1B6L3X6</accession>
<evidence type="ECO:0008006" key="3">
    <source>
        <dbReference type="Google" id="ProtNLM"/>
    </source>
</evidence>
<organism evidence="2">
    <name type="scientific">Graphocephala atropunctata</name>
    <dbReference type="NCBI Taxonomy" id="36148"/>
    <lineage>
        <taxon>Eukaryota</taxon>
        <taxon>Metazoa</taxon>
        <taxon>Ecdysozoa</taxon>
        <taxon>Arthropoda</taxon>
        <taxon>Hexapoda</taxon>
        <taxon>Insecta</taxon>
        <taxon>Pterygota</taxon>
        <taxon>Neoptera</taxon>
        <taxon>Paraneoptera</taxon>
        <taxon>Hemiptera</taxon>
        <taxon>Auchenorrhyncha</taxon>
        <taxon>Membracoidea</taxon>
        <taxon>Cicadellidae</taxon>
        <taxon>Cicadellinae</taxon>
        <taxon>Cicadellini</taxon>
        <taxon>Graphocephala</taxon>
    </lineage>
</organism>
<evidence type="ECO:0000313" key="2">
    <source>
        <dbReference type="EMBL" id="JAT18397.1"/>
    </source>
</evidence>
<dbReference type="AlphaFoldDB" id="A0A1B6L3X6"/>
<evidence type="ECO:0000256" key="1">
    <source>
        <dbReference type="SAM" id="Coils"/>
    </source>
</evidence>
<sequence>MEDEFQSAKIMSIVPESLLYVDKALLRQDNLDKCRSLVKKYEEYGMEYEHLNQLCSELRRKKEEQFKKLQFNIENIKKEVYEKENEEKILRNQISAVKQLLLETIPSSDEDELSELIKKVCSLKEGVEHKRKVIRQEVEQYQRGILFYKTYLQCSVICTNKEIFNFTICPTAKSISEASEYIKFITKDGGNSFQYVEMQPKLKIGPSLVKRFLDTKDIQGFILAFWKAVKLLNEKKIRRVLSEKNVL</sequence>
<keyword evidence="1" id="KW-0175">Coiled coil</keyword>
<protein>
    <recommendedName>
        <fullName evidence="3">Kinetochore protein SPC25</fullName>
    </recommendedName>
</protein>
<reference evidence="2" key="1">
    <citation type="submission" date="2015-11" db="EMBL/GenBank/DDBJ databases">
        <title>De novo transcriptome assembly of four potential Pierce s Disease insect vectors from Arizona vineyards.</title>
        <authorList>
            <person name="Tassone E.E."/>
        </authorList>
    </citation>
    <scope>NUCLEOTIDE SEQUENCE</scope>
</reference>
<feature type="coiled-coil region" evidence="1">
    <location>
        <begin position="41"/>
        <end position="93"/>
    </location>
</feature>
<proteinExistence type="predicted"/>